<dbReference type="InterPro" id="IPR050789">
    <property type="entry name" value="Diverse_Enzym_Activities"/>
</dbReference>
<dbReference type="InterPro" id="IPR012338">
    <property type="entry name" value="Beta-lactam/transpept-like"/>
</dbReference>
<dbReference type="PANTHER" id="PTHR43283:SF7">
    <property type="entry name" value="BETA-LACTAMASE-RELATED DOMAIN-CONTAINING PROTEIN"/>
    <property type="match status" value="1"/>
</dbReference>
<evidence type="ECO:0000259" key="2">
    <source>
        <dbReference type="Pfam" id="PF00144"/>
    </source>
</evidence>
<dbReference type="EMBL" id="FTNV01000002">
    <property type="protein sequence ID" value="SIS16355.1"/>
    <property type="molecule type" value="Genomic_DNA"/>
</dbReference>
<dbReference type="SUPFAM" id="SSF56601">
    <property type="entry name" value="beta-lactamase/transpeptidase-like"/>
    <property type="match status" value="1"/>
</dbReference>
<reference evidence="4" key="1">
    <citation type="submission" date="2017-01" db="EMBL/GenBank/DDBJ databases">
        <authorList>
            <person name="Varghese N."/>
            <person name="Submissions S."/>
        </authorList>
    </citation>
    <scope>NUCLEOTIDE SEQUENCE [LARGE SCALE GENOMIC DNA]</scope>
    <source>
        <strain evidence="4">DSM 29590</strain>
    </source>
</reference>
<feature type="compositionally biased region" description="Low complexity" evidence="1">
    <location>
        <begin position="27"/>
        <end position="39"/>
    </location>
</feature>
<feature type="domain" description="Beta-lactamase-related" evidence="2">
    <location>
        <begin position="137"/>
        <end position="418"/>
    </location>
</feature>
<dbReference type="Pfam" id="PF00144">
    <property type="entry name" value="Beta-lactamase"/>
    <property type="match status" value="1"/>
</dbReference>
<dbReference type="STRING" id="573024.SAMN05216208_3401"/>
<dbReference type="PANTHER" id="PTHR43283">
    <property type="entry name" value="BETA-LACTAMASE-RELATED"/>
    <property type="match status" value="1"/>
</dbReference>
<gene>
    <name evidence="3" type="ORF">SAMN05421666_2101</name>
</gene>
<dbReference type="RefSeq" id="WP_092746276.1">
    <property type="nucleotide sequence ID" value="NZ_FOAC01000005.1"/>
</dbReference>
<accession>A0A1N7GUU0</accession>
<proteinExistence type="predicted"/>
<name>A0A1N7GUU0_9RHOB</name>
<feature type="compositionally biased region" description="Pro residues" evidence="1">
    <location>
        <begin position="1"/>
        <end position="11"/>
    </location>
</feature>
<evidence type="ECO:0000256" key="1">
    <source>
        <dbReference type="SAM" id="MobiDB-lite"/>
    </source>
</evidence>
<evidence type="ECO:0000313" key="3">
    <source>
        <dbReference type="EMBL" id="SIS16355.1"/>
    </source>
</evidence>
<dbReference type="InterPro" id="IPR001466">
    <property type="entry name" value="Beta-lactam-related"/>
</dbReference>
<evidence type="ECO:0000313" key="4">
    <source>
        <dbReference type="Proteomes" id="UP000186019"/>
    </source>
</evidence>
<feature type="region of interest" description="Disordered" evidence="1">
    <location>
        <begin position="1"/>
        <end position="45"/>
    </location>
</feature>
<dbReference type="AlphaFoldDB" id="A0A1N7GUU0"/>
<protein>
    <submittedName>
        <fullName evidence="3">CubicO group peptidase, beta-lactamase class C family</fullName>
    </submittedName>
</protein>
<keyword evidence="4" id="KW-1185">Reference proteome</keyword>
<dbReference type="OrthoDB" id="9814204at2"/>
<dbReference type="Proteomes" id="UP000186019">
    <property type="component" value="Unassembled WGS sequence"/>
</dbReference>
<sequence length="444" mass="47899">MTPPNATPPKAAPTKVAKTSQGHDAHGPAGAAAHHVAPHPAQPPKALTAREQGIMQGYPPAPEAIPGASNWDLPPFNRWSFSNMRNLFPTADVPRGAGPVRDLPAAQQELRAIRFDTLAGPQQSVGDWLDSSYTDGFMVMSRGRVVHESYSEDMGALQPHLSQSVAKSVVGTLAGVLHGEGLLDLEAPMPSLVPELAHSGYAGATLRQVLDMRSGVRFNEDYGTPGSDMTRIDIASGWRPPETDHPPATIRDVILTLPQERGHGEGFKYRSIETDVVAWALERAAGASLAELLSDRIWTRMGAERDAYFTVDGAGTALADGGFNATMRDYARLGLLLLEGGAWNGQQIIPEDWIRASATGDRAVFGEPYTATSPKGAYSRQWWIHDAARGDFMARGVFGQLIYIDPKTDFLAVKMSSWPDFLIHSYTVDMLTAVTAIRDALAPA</sequence>
<dbReference type="Gene3D" id="3.40.710.10">
    <property type="entry name" value="DD-peptidase/beta-lactamase superfamily"/>
    <property type="match status" value="1"/>
</dbReference>
<organism evidence="3 4">
    <name type="scientific">Roseovarius nanhaiticus</name>
    <dbReference type="NCBI Taxonomy" id="573024"/>
    <lineage>
        <taxon>Bacteria</taxon>
        <taxon>Pseudomonadati</taxon>
        <taxon>Pseudomonadota</taxon>
        <taxon>Alphaproteobacteria</taxon>
        <taxon>Rhodobacterales</taxon>
        <taxon>Roseobacteraceae</taxon>
        <taxon>Roseovarius</taxon>
    </lineage>
</organism>